<evidence type="ECO:0000256" key="5">
    <source>
        <dbReference type="ARBA" id="ARBA00022679"/>
    </source>
</evidence>
<feature type="transmembrane region" description="Helical" evidence="14">
    <location>
        <begin position="196"/>
        <end position="216"/>
    </location>
</feature>
<dbReference type="Gene3D" id="1.10.357.140">
    <property type="entry name" value="UbiA prenyltransferase"/>
    <property type="match status" value="1"/>
</dbReference>
<protein>
    <recommendedName>
        <fullName evidence="11 14">Protoheme IX farnesyltransferase</fullName>
        <ecNumber evidence="3 14">2.5.1.141</ecNumber>
    </recommendedName>
    <alternativeName>
        <fullName evidence="12 14">Heme B farnesyltransferase</fullName>
    </alternativeName>
    <alternativeName>
        <fullName evidence="10 14">Heme O synthase</fullName>
    </alternativeName>
</protein>
<comment type="miscellaneous">
    <text evidence="14">Carbon 2 of the heme B porphyrin ring is defined according to the Fischer nomenclature.</text>
</comment>
<dbReference type="GO" id="GO:0008495">
    <property type="term" value="F:protoheme IX farnesyltransferase activity"/>
    <property type="evidence" value="ECO:0007669"/>
    <property type="project" value="UniProtKB-UniRule"/>
</dbReference>
<dbReference type="EC" id="2.5.1.141" evidence="3 14"/>
<comment type="pathway">
    <text evidence="2 14">Porphyrin-containing compound metabolism; heme O biosynthesis; heme O from protoheme: step 1/1.</text>
</comment>
<dbReference type="PANTHER" id="PTHR43448:SF7">
    <property type="entry name" value="4-HYDROXYBENZOATE SOLANESYLTRANSFERASE"/>
    <property type="match status" value="1"/>
</dbReference>
<reference evidence="15 16" key="1">
    <citation type="submission" date="2016-07" db="EMBL/GenBank/DDBJ databases">
        <title>High microdiversification within the ubiquitous acI lineage of Actinobacteria.</title>
        <authorList>
            <person name="Neuenschwander S.M."/>
            <person name="Salcher M."/>
            <person name="Ghai R."/>
            <person name="Pernthaler J."/>
        </authorList>
    </citation>
    <scope>NUCLEOTIDE SEQUENCE [LARGE SCALE GENOMIC DNA]</scope>
    <source>
        <strain evidence="15">MMS-21-148</strain>
    </source>
</reference>
<evidence type="ECO:0000313" key="16">
    <source>
        <dbReference type="Proteomes" id="UP000217144"/>
    </source>
</evidence>
<sequence>MKLRVVELLLVSTLPSMVLANEGLPSLTLTMATLIGGTLAAGSANAFNMVIESESDKLMKRTAKRPLATGVLTKAEALIFATLIGLISLLIFAVYTNALTTALTATAIVFYVWVYTILLKKRTPQNIVWGGAAGCMPALIGWAAVTNSLSVTAWSFFLVIFFWTPPHFWALAIKYKDDYAAAHIPMLPVVASKTHLLRQMWIYTIAMIASSVALIINAELQNWAMAVTVALGLVFAAQLRGLNEKSVNYEKTAGKIFQWSITYLSLLSVLLVAAQLLKA</sequence>
<evidence type="ECO:0000256" key="11">
    <source>
        <dbReference type="ARBA" id="ARBA00040810"/>
    </source>
</evidence>
<dbReference type="KEGG" id="plan:A1s21148_06665"/>
<dbReference type="GO" id="GO:0005886">
    <property type="term" value="C:plasma membrane"/>
    <property type="evidence" value="ECO:0007669"/>
    <property type="project" value="UniProtKB-SubCell"/>
</dbReference>
<evidence type="ECO:0000256" key="6">
    <source>
        <dbReference type="ARBA" id="ARBA00022692"/>
    </source>
</evidence>
<name>A0AAC9YS93_9ACTN</name>
<keyword evidence="8 14" id="KW-0350">Heme biosynthesis</keyword>
<dbReference type="InterPro" id="IPR006369">
    <property type="entry name" value="Protohaem_IX_farnesylTrfase"/>
</dbReference>
<evidence type="ECO:0000256" key="7">
    <source>
        <dbReference type="ARBA" id="ARBA00022989"/>
    </source>
</evidence>
<evidence type="ECO:0000256" key="2">
    <source>
        <dbReference type="ARBA" id="ARBA00004919"/>
    </source>
</evidence>
<feature type="transmembrane region" description="Helical" evidence="14">
    <location>
        <begin position="151"/>
        <end position="175"/>
    </location>
</feature>
<evidence type="ECO:0000256" key="12">
    <source>
        <dbReference type="ARBA" id="ARBA00042475"/>
    </source>
</evidence>
<feature type="transmembrane region" description="Helical" evidence="14">
    <location>
        <begin position="222"/>
        <end position="239"/>
    </location>
</feature>
<dbReference type="NCBIfam" id="TIGR01473">
    <property type="entry name" value="cyoE_ctaB"/>
    <property type="match status" value="1"/>
</dbReference>
<dbReference type="InterPro" id="IPR000537">
    <property type="entry name" value="UbiA_prenyltransferase"/>
</dbReference>
<dbReference type="NCBIfam" id="NF003349">
    <property type="entry name" value="PRK04375.1-2"/>
    <property type="match status" value="1"/>
</dbReference>
<evidence type="ECO:0000256" key="14">
    <source>
        <dbReference type="HAMAP-Rule" id="MF_00154"/>
    </source>
</evidence>
<comment type="function">
    <text evidence="14">Converts heme B (protoheme IX) to heme O by substitution of the vinyl group on carbon 2 of heme B porphyrin ring with a hydroxyethyl farnesyl side group.</text>
</comment>
<organism evidence="15 16">
    <name type="scientific">Candidatus Planktophila lacus</name>
    <dbReference type="NCBI Taxonomy" id="1884913"/>
    <lineage>
        <taxon>Bacteria</taxon>
        <taxon>Bacillati</taxon>
        <taxon>Actinomycetota</taxon>
        <taxon>Actinomycetes</taxon>
        <taxon>Candidatus Nanopelagicales</taxon>
        <taxon>Candidatus Nanopelagicaceae</taxon>
        <taxon>Candidatus Planktophila</taxon>
    </lineage>
</organism>
<dbReference type="PANTHER" id="PTHR43448">
    <property type="entry name" value="PROTOHEME IX FARNESYLTRANSFERASE, MITOCHONDRIAL"/>
    <property type="match status" value="1"/>
</dbReference>
<feature type="transmembrane region" description="Helical" evidence="14">
    <location>
        <begin position="260"/>
        <end position="277"/>
    </location>
</feature>
<keyword evidence="16" id="KW-1185">Reference proteome</keyword>
<comment type="catalytic activity">
    <reaction evidence="13 14">
        <text>heme b + (2E,6E)-farnesyl diphosphate + H2O = Fe(II)-heme o + diphosphate</text>
        <dbReference type="Rhea" id="RHEA:28070"/>
        <dbReference type="ChEBI" id="CHEBI:15377"/>
        <dbReference type="ChEBI" id="CHEBI:33019"/>
        <dbReference type="ChEBI" id="CHEBI:60344"/>
        <dbReference type="ChEBI" id="CHEBI:60530"/>
        <dbReference type="ChEBI" id="CHEBI:175763"/>
        <dbReference type="EC" id="2.5.1.141"/>
    </reaction>
</comment>
<dbReference type="AlphaFoldDB" id="A0AAC9YS93"/>
<keyword evidence="9 14" id="KW-0472">Membrane</keyword>
<evidence type="ECO:0000313" key="15">
    <source>
        <dbReference type="EMBL" id="ASY11393.1"/>
    </source>
</evidence>
<dbReference type="GO" id="GO:0048034">
    <property type="term" value="P:heme O biosynthetic process"/>
    <property type="evidence" value="ECO:0007669"/>
    <property type="project" value="UniProtKB-UniRule"/>
</dbReference>
<feature type="transmembrane region" description="Helical" evidence="14">
    <location>
        <begin position="30"/>
        <end position="51"/>
    </location>
</feature>
<feature type="transmembrane region" description="Helical" evidence="14">
    <location>
        <begin position="101"/>
        <end position="119"/>
    </location>
</feature>
<evidence type="ECO:0000256" key="10">
    <source>
        <dbReference type="ARBA" id="ARBA00030253"/>
    </source>
</evidence>
<dbReference type="InterPro" id="IPR044878">
    <property type="entry name" value="UbiA_sf"/>
</dbReference>
<dbReference type="CDD" id="cd13957">
    <property type="entry name" value="PT_UbiA_Cox10"/>
    <property type="match status" value="1"/>
</dbReference>
<comment type="subcellular location">
    <subcellularLocation>
        <location evidence="1 14">Cell membrane</location>
        <topology evidence="1 14">Multi-pass membrane protein</topology>
    </subcellularLocation>
</comment>
<comment type="similarity">
    <text evidence="14">Belongs to the UbiA prenyltransferase family. Protoheme IX farnesyltransferase subfamily.</text>
</comment>
<feature type="transmembrane region" description="Helical" evidence="14">
    <location>
        <begin position="126"/>
        <end position="145"/>
    </location>
</feature>
<keyword evidence="5 14" id="KW-0808">Transferase</keyword>
<evidence type="ECO:0000256" key="1">
    <source>
        <dbReference type="ARBA" id="ARBA00004651"/>
    </source>
</evidence>
<evidence type="ECO:0000256" key="3">
    <source>
        <dbReference type="ARBA" id="ARBA00012292"/>
    </source>
</evidence>
<dbReference type="Pfam" id="PF01040">
    <property type="entry name" value="UbiA"/>
    <property type="match status" value="1"/>
</dbReference>
<evidence type="ECO:0000256" key="8">
    <source>
        <dbReference type="ARBA" id="ARBA00023133"/>
    </source>
</evidence>
<accession>A0AAC9YS93</accession>
<keyword evidence="7 14" id="KW-1133">Transmembrane helix</keyword>
<keyword evidence="6 14" id="KW-0812">Transmembrane</keyword>
<dbReference type="HAMAP" id="MF_00154">
    <property type="entry name" value="CyoE_CtaB"/>
    <property type="match status" value="1"/>
</dbReference>
<evidence type="ECO:0000256" key="4">
    <source>
        <dbReference type="ARBA" id="ARBA00022475"/>
    </source>
</evidence>
<feature type="transmembrane region" description="Helical" evidence="14">
    <location>
        <begin position="71"/>
        <end position="95"/>
    </location>
</feature>
<evidence type="ECO:0000256" key="13">
    <source>
        <dbReference type="ARBA" id="ARBA00047690"/>
    </source>
</evidence>
<proteinExistence type="inferred from homology"/>
<keyword evidence="4 14" id="KW-1003">Cell membrane</keyword>
<dbReference type="EMBL" id="CP016769">
    <property type="protein sequence ID" value="ASY11393.1"/>
    <property type="molecule type" value="Genomic_DNA"/>
</dbReference>
<dbReference type="Proteomes" id="UP000217144">
    <property type="component" value="Chromosome"/>
</dbReference>
<evidence type="ECO:0000256" key="9">
    <source>
        <dbReference type="ARBA" id="ARBA00023136"/>
    </source>
</evidence>
<gene>
    <name evidence="14" type="primary">ctaB</name>
    <name evidence="15" type="ORF">A1s21148_06665</name>
</gene>